<proteinExistence type="predicted"/>
<organism evidence="1 2">
    <name type="scientific">Thermomonospora curvata (strain ATCC 19995 / DSM 43183 / JCM 3096 / KCTC 9072 / NBRC 15933 / NCIMB 10081 / Henssen B9)</name>
    <dbReference type="NCBI Taxonomy" id="471852"/>
    <lineage>
        <taxon>Bacteria</taxon>
        <taxon>Bacillati</taxon>
        <taxon>Actinomycetota</taxon>
        <taxon>Actinomycetes</taxon>
        <taxon>Streptosporangiales</taxon>
        <taxon>Thermomonosporaceae</taxon>
        <taxon>Thermomonospora</taxon>
    </lineage>
</organism>
<keyword evidence="2" id="KW-1185">Reference proteome</keyword>
<reference evidence="1 2" key="1">
    <citation type="journal article" date="2011" name="Stand. Genomic Sci.">
        <title>Complete genome sequence of Thermomonospora curvata type strain (B9).</title>
        <authorList>
            <person name="Chertkov O."/>
            <person name="Sikorski J."/>
            <person name="Nolan M."/>
            <person name="Lapidus A."/>
            <person name="Lucas S."/>
            <person name="Del Rio T.G."/>
            <person name="Tice H."/>
            <person name="Cheng J.F."/>
            <person name="Goodwin L."/>
            <person name="Pitluck S."/>
            <person name="Liolios K."/>
            <person name="Ivanova N."/>
            <person name="Mavromatis K."/>
            <person name="Mikhailova N."/>
            <person name="Ovchinnikova G."/>
            <person name="Pati A."/>
            <person name="Chen A."/>
            <person name="Palaniappan K."/>
            <person name="Djao O.D."/>
            <person name="Land M."/>
            <person name="Hauser L."/>
            <person name="Chang Y.J."/>
            <person name="Jeffries C.D."/>
            <person name="Brettin T."/>
            <person name="Han C."/>
            <person name="Detter J.C."/>
            <person name="Rohde M."/>
            <person name="Goker M."/>
            <person name="Woyke T."/>
            <person name="Bristow J."/>
            <person name="Eisen J.A."/>
            <person name="Markowitz V."/>
            <person name="Hugenholtz P."/>
            <person name="Klenk H.P."/>
            <person name="Kyrpides N.C."/>
        </authorList>
    </citation>
    <scope>NUCLEOTIDE SEQUENCE [LARGE SCALE GENOMIC DNA]</scope>
    <source>
        <strain evidence="2">ATCC 19995 / DSM 43183 / JCM 3096 / KCTC 9072 / NBRC 15933 / NCIMB 10081 / Henssen B9</strain>
    </source>
</reference>
<evidence type="ECO:0000313" key="2">
    <source>
        <dbReference type="Proteomes" id="UP000001918"/>
    </source>
</evidence>
<name>D1ADE5_THECD</name>
<dbReference type="EMBL" id="CP001738">
    <property type="protein sequence ID" value="ACY95655.1"/>
    <property type="molecule type" value="Genomic_DNA"/>
</dbReference>
<dbReference type="AlphaFoldDB" id="D1ADE5"/>
<dbReference type="Proteomes" id="UP000001918">
    <property type="component" value="Chromosome"/>
</dbReference>
<accession>D1ADE5</accession>
<protein>
    <submittedName>
        <fullName evidence="1">Uncharacterized protein</fullName>
    </submittedName>
</protein>
<sequence length="123" mass="13439">MRLPYGDSEGGRVSEQAFLEVERLAVKLSRRHGQLRFLGMLAATVQGGVWELARLTGRSPDDIAAEHTGFCSDRGFREWMAEVMRTPPGAAWSPPPADAPLAPAMALVHLHVTVCLALCRETD</sequence>
<dbReference type="STRING" id="471852.Tcur_0047"/>
<dbReference type="HOGENOM" id="CLU_2014176_0_0_11"/>
<dbReference type="KEGG" id="tcu:Tcur_0047"/>
<evidence type="ECO:0000313" key="1">
    <source>
        <dbReference type="EMBL" id="ACY95655.1"/>
    </source>
</evidence>
<gene>
    <name evidence="1" type="ordered locus">Tcur_0047</name>
</gene>